<accession>A0A5C3MIV6</accession>
<evidence type="ECO:0000313" key="2">
    <source>
        <dbReference type="Proteomes" id="UP000305948"/>
    </source>
</evidence>
<proteinExistence type="predicted"/>
<gene>
    <name evidence="1" type="ORF">OE88DRAFT_1669364</name>
</gene>
<dbReference type="OrthoDB" id="2750929at2759"/>
<sequence length="430" mass="47620">MPATTAAARRRGGPALLLRTLNQNQLDSEDFLDLTGQISRSVRFPVAPEEPGLDIRYFRSGGRHIPFPSDSQGFFYWHLDPDTLPAPGQVRFRTTTSSDPATFPCGRDLQLPNGPTWNIPLFRIARGSKYSRLRAHLLAETLVTAEMLDIVLNSSASSQDKSRIPKSDISAPAATGLRKCSLLTLRTLNQTRIDAEDIADIAGRASVSVHFPLVPAECRLRMHYSRSGGGRYIPFPPDSHGFLYWHLDPDAPPVSGQVRFRNSAPSDPATFPSGRDLQLPDGRIWNISLFDIARVSKYSGLRAHLLSENVVTKDMLDTALNISVRLAGRRIHPGTGSLLIWKFGQRFLVDLPSSRASLWVIGSSAGEWLLLPPLSLILVRESESDEMCYVLSDTSDLRISRQTGKRDVLKGVDYTPLTGVSPQMFFSWDA</sequence>
<dbReference type="EMBL" id="ML213546">
    <property type="protein sequence ID" value="TFK45342.1"/>
    <property type="molecule type" value="Genomic_DNA"/>
</dbReference>
<organism evidence="1 2">
    <name type="scientific">Heliocybe sulcata</name>
    <dbReference type="NCBI Taxonomy" id="5364"/>
    <lineage>
        <taxon>Eukaryota</taxon>
        <taxon>Fungi</taxon>
        <taxon>Dikarya</taxon>
        <taxon>Basidiomycota</taxon>
        <taxon>Agaricomycotina</taxon>
        <taxon>Agaricomycetes</taxon>
        <taxon>Gloeophyllales</taxon>
        <taxon>Gloeophyllaceae</taxon>
        <taxon>Heliocybe</taxon>
    </lineage>
</organism>
<keyword evidence="2" id="KW-1185">Reference proteome</keyword>
<evidence type="ECO:0000313" key="1">
    <source>
        <dbReference type="EMBL" id="TFK45342.1"/>
    </source>
</evidence>
<reference evidence="1 2" key="1">
    <citation type="journal article" date="2019" name="Nat. Ecol. Evol.">
        <title>Megaphylogeny resolves global patterns of mushroom evolution.</title>
        <authorList>
            <person name="Varga T."/>
            <person name="Krizsan K."/>
            <person name="Foldi C."/>
            <person name="Dima B."/>
            <person name="Sanchez-Garcia M."/>
            <person name="Sanchez-Ramirez S."/>
            <person name="Szollosi G.J."/>
            <person name="Szarkandi J.G."/>
            <person name="Papp V."/>
            <person name="Albert L."/>
            <person name="Andreopoulos W."/>
            <person name="Angelini C."/>
            <person name="Antonin V."/>
            <person name="Barry K.W."/>
            <person name="Bougher N.L."/>
            <person name="Buchanan P."/>
            <person name="Buyck B."/>
            <person name="Bense V."/>
            <person name="Catcheside P."/>
            <person name="Chovatia M."/>
            <person name="Cooper J."/>
            <person name="Damon W."/>
            <person name="Desjardin D."/>
            <person name="Finy P."/>
            <person name="Geml J."/>
            <person name="Haridas S."/>
            <person name="Hughes K."/>
            <person name="Justo A."/>
            <person name="Karasinski D."/>
            <person name="Kautmanova I."/>
            <person name="Kiss B."/>
            <person name="Kocsube S."/>
            <person name="Kotiranta H."/>
            <person name="LaButti K.M."/>
            <person name="Lechner B.E."/>
            <person name="Liimatainen K."/>
            <person name="Lipzen A."/>
            <person name="Lukacs Z."/>
            <person name="Mihaltcheva S."/>
            <person name="Morgado L.N."/>
            <person name="Niskanen T."/>
            <person name="Noordeloos M.E."/>
            <person name="Ohm R.A."/>
            <person name="Ortiz-Santana B."/>
            <person name="Ovrebo C."/>
            <person name="Racz N."/>
            <person name="Riley R."/>
            <person name="Savchenko A."/>
            <person name="Shiryaev A."/>
            <person name="Soop K."/>
            <person name="Spirin V."/>
            <person name="Szebenyi C."/>
            <person name="Tomsovsky M."/>
            <person name="Tulloss R.E."/>
            <person name="Uehling J."/>
            <person name="Grigoriev I.V."/>
            <person name="Vagvolgyi C."/>
            <person name="Papp T."/>
            <person name="Martin F.M."/>
            <person name="Miettinen O."/>
            <person name="Hibbett D.S."/>
            <person name="Nagy L.G."/>
        </authorList>
    </citation>
    <scope>NUCLEOTIDE SEQUENCE [LARGE SCALE GENOMIC DNA]</scope>
    <source>
        <strain evidence="1 2">OMC1185</strain>
    </source>
</reference>
<protein>
    <submittedName>
        <fullName evidence="1">Uncharacterized protein</fullName>
    </submittedName>
</protein>
<dbReference type="AlphaFoldDB" id="A0A5C3MIV6"/>
<name>A0A5C3MIV6_9AGAM</name>
<dbReference type="Proteomes" id="UP000305948">
    <property type="component" value="Unassembled WGS sequence"/>
</dbReference>